<dbReference type="EMBL" id="BAAAOF010000002">
    <property type="protein sequence ID" value="GAA1915200.1"/>
    <property type="molecule type" value="Genomic_DNA"/>
</dbReference>
<accession>A0ABN2PBN0</accession>
<name>A0ABN2PBN0_9MICO</name>
<dbReference type="Proteomes" id="UP001501343">
    <property type="component" value="Unassembled WGS sequence"/>
</dbReference>
<keyword evidence="2" id="KW-1185">Reference proteome</keyword>
<sequence length="71" mass="7656">MAKRVVLHYGGEKFELPANQADALEGIEDETGTISLNAGGGKWITFVAGPGIPALLETWDEEEVDVLDTIR</sequence>
<proteinExistence type="predicted"/>
<reference evidence="1 2" key="1">
    <citation type="journal article" date="2019" name="Int. J. Syst. Evol. Microbiol.">
        <title>The Global Catalogue of Microorganisms (GCM) 10K type strain sequencing project: providing services to taxonomists for standard genome sequencing and annotation.</title>
        <authorList>
            <consortium name="The Broad Institute Genomics Platform"/>
            <consortium name="The Broad Institute Genome Sequencing Center for Infectious Disease"/>
            <person name="Wu L."/>
            <person name="Ma J."/>
        </authorList>
    </citation>
    <scope>NUCLEOTIDE SEQUENCE [LARGE SCALE GENOMIC DNA]</scope>
    <source>
        <strain evidence="1 2">JCM 14900</strain>
    </source>
</reference>
<organism evidence="1 2">
    <name type="scientific">Microbacterium aoyamense</name>
    <dbReference type="NCBI Taxonomy" id="344166"/>
    <lineage>
        <taxon>Bacteria</taxon>
        <taxon>Bacillati</taxon>
        <taxon>Actinomycetota</taxon>
        <taxon>Actinomycetes</taxon>
        <taxon>Micrococcales</taxon>
        <taxon>Microbacteriaceae</taxon>
        <taxon>Microbacterium</taxon>
    </lineage>
</organism>
<comment type="caution">
    <text evidence="1">The sequence shown here is derived from an EMBL/GenBank/DDBJ whole genome shotgun (WGS) entry which is preliminary data.</text>
</comment>
<gene>
    <name evidence="1" type="ORF">GCM10009775_04540</name>
</gene>
<evidence type="ECO:0000313" key="2">
    <source>
        <dbReference type="Proteomes" id="UP001501343"/>
    </source>
</evidence>
<evidence type="ECO:0000313" key="1">
    <source>
        <dbReference type="EMBL" id="GAA1915200.1"/>
    </source>
</evidence>
<protein>
    <submittedName>
        <fullName evidence="1">Uncharacterized protein</fullName>
    </submittedName>
</protein>